<evidence type="ECO:0000256" key="2">
    <source>
        <dbReference type="ARBA" id="ARBA00008240"/>
    </source>
</evidence>
<keyword evidence="15" id="KW-1185">Reference proteome</keyword>
<sequence length="481" mass="50870">MALALPIFGQRTPVETPFEAGSGSGREQRAVVGGARPPKEEGNLPAVHRAVIASAIGNCVEWFDFGVFSAGVMTAIIGTVFFPAEASGSASLRSFALIAAAFLARPFGGMFFGPMGDKLGRKRVLATTIILMSSSTFVIGILPGYGTIGIAAPLLLLLVRLIQGFSTGGEYGGAATMIAEYAPTHRRGFFGSFLELGTLTGYILGAGLVLLMDLALSHDAMHSWGWRIPFLLALPLGLVGLYVRTRIEDTPTFQHMEEEGKKSQSPLKETVQGYWRVIVMLIGIVFLLNVADYTLLTFMPSYLVDFLDMNDTTAQLITIGVEAVMITVIVPLGALSDRIGRRPLLITAAIGYVVLAWPAFALMQTNNPIGVTAGYAIVGGLLVLILAVIAATFPAMFPTKVRYGAFAIGYNISTSLFGGTAAVLVGSLIDVTGSNYIPAYYLMLAALVALVPIFKLTETAGVPIEQAGEKHAPKPAGSGAR</sequence>
<feature type="transmembrane region" description="Helical" evidence="12">
    <location>
        <begin position="344"/>
        <end position="363"/>
    </location>
</feature>
<reference evidence="14 15" key="1">
    <citation type="submission" date="2019-08" db="EMBL/GenBank/DDBJ databases">
        <title>Actinomadura sp. nov. CYP1-5 isolated from mountain soil.</title>
        <authorList>
            <person name="Songsumanus A."/>
            <person name="Kuncharoen N."/>
            <person name="Kudo T."/>
            <person name="Yuki M."/>
            <person name="Igarashi Y."/>
            <person name="Tanasupawat S."/>
        </authorList>
    </citation>
    <scope>NUCLEOTIDE SEQUENCE [LARGE SCALE GENOMIC DNA]</scope>
    <source>
        <strain evidence="14 15">GKU157</strain>
    </source>
</reference>
<dbReference type="Gene3D" id="1.20.1250.20">
    <property type="entry name" value="MFS general substrate transporter like domains"/>
    <property type="match status" value="2"/>
</dbReference>
<dbReference type="InterPro" id="IPR020846">
    <property type="entry name" value="MFS_dom"/>
</dbReference>
<keyword evidence="7 12" id="KW-1133">Transmembrane helix</keyword>
<dbReference type="PANTHER" id="PTHR43528:SF1">
    <property type="entry name" value="ALPHA-KETOGLUTARATE PERMEASE"/>
    <property type="match status" value="1"/>
</dbReference>
<protein>
    <recommendedName>
        <fullName evidence="10">Putative proline/betaine transporter</fullName>
    </recommendedName>
</protein>
<dbReference type="PROSITE" id="PS50850">
    <property type="entry name" value="MFS"/>
    <property type="match status" value="1"/>
</dbReference>
<evidence type="ECO:0000256" key="1">
    <source>
        <dbReference type="ARBA" id="ARBA00004651"/>
    </source>
</evidence>
<comment type="subcellular location">
    <subcellularLocation>
        <location evidence="1">Cell membrane</location>
        <topology evidence="1">Multi-pass membrane protein</topology>
    </subcellularLocation>
</comment>
<keyword evidence="4" id="KW-1003">Cell membrane</keyword>
<keyword evidence="6" id="KW-0769">Symport</keyword>
<dbReference type="InterPro" id="IPR036259">
    <property type="entry name" value="MFS_trans_sf"/>
</dbReference>
<dbReference type="AlphaFoldDB" id="A0A5D0UFU2"/>
<dbReference type="FunFam" id="1.20.1250.20:FF:000001">
    <property type="entry name" value="Dicarboxylate MFS transporter"/>
    <property type="match status" value="1"/>
</dbReference>
<feature type="transmembrane region" description="Helical" evidence="12">
    <location>
        <begin position="408"/>
        <end position="429"/>
    </location>
</feature>
<feature type="domain" description="Major facilitator superfamily (MFS) profile" evidence="13">
    <location>
        <begin position="50"/>
        <end position="460"/>
    </location>
</feature>
<feature type="transmembrane region" description="Helical" evidence="12">
    <location>
        <begin position="316"/>
        <end position="335"/>
    </location>
</feature>
<evidence type="ECO:0000256" key="8">
    <source>
        <dbReference type="ARBA" id="ARBA00023136"/>
    </source>
</evidence>
<dbReference type="GO" id="GO:0005886">
    <property type="term" value="C:plasma membrane"/>
    <property type="evidence" value="ECO:0007669"/>
    <property type="project" value="UniProtKB-SubCell"/>
</dbReference>
<dbReference type="OrthoDB" id="3768022at2"/>
<evidence type="ECO:0000256" key="12">
    <source>
        <dbReference type="SAM" id="Phobius"/>
    </source>
</evidence>
<evidence type="ECO:0000256" key="3">
    <source>
        <dbReference type="ARBA" id="ARBA00022448"/>
    </source>
</evidence>
<dbReference type="SUPFAM" id="SSF103473">
    <property type="entry name" value="MFS general substrate transporter"/>
    <property type="match status" value="1"/>
</dbReference>
<dbReference type="InterPro" id="IPR005829">
    <property type="entry name" value="Sugar_transporter_CS"/>
</dbReference>
<feature type="transmembrane region" description="Helical" evidence="12">
    <location>
        <begin position="189"/>
        <end position="212"/>
    </location>
</feature>
<dbReference type="InterPro" id="IPR051084">
    <property type="entry name" value="H+-coupled_symporters"/>
</dbReference>
<evidence type="ECO:0000256" key="10">
    <source>
        <dbReference type="ARBA" id="ARBA00039918"/>
    </source>
</evidence>
<dbReference type="Proteomes" id="UP000322634">
    <property type="component" value="Unassembled WGS sequence"/>
</dbReference>
<dbReference type="Pfam" id="PF00083">
    <property type="entry name" value="Sugar_tr"/>
    <property type="match status" value="1"/>
</dbReference>
<dbReference type="InterPro" id="IPR011701">
    <property type="entry name" value="MFS"/>
</dbReference>
<evidence type="ECO:0000313" key="15">
    <source>
        <dbReference type="Proteomes" id="UP000322634"/>
    </source>
</evidence>
<accession>A0A5D0UFU2</accession>
<dbReference type="PANTHER" id="PTHR43528">
    <property type="entry name" value="ALPHA-KETOGLUTARATE PERMEASE"/>
    <property type="match status" value="1"/>
</dbReference>
<dbReference type="EMBL" id="VSFF01000002">
    <property type="protein sequence ID" value="TYC17351.1"/>
    <property type="molecule type" value="Genomic_DNA"/>
</dbReference>
<evidence type="ECO:0000256" key="5">
    <source>
        <dbReference type="ARBA" id="ARBA00022692"/>
    </source>
</evidence>
<feature type="transmembrane region" description="Helical" evidence="12">
    <location>
        <begin position="375"/>
        <end position="396"/>
    </location>
</feature>
<evidence type="ECO:0000256" key="9">
    <source>
        <dbReference type="ARBA" id="ARBA00037295"/>
    </source>
</evidence>
<feature type="transmembrane region" description="Helical" evidence="12">
    <location>
        <begin position="274"/>
        <end position="296"/>
    </location>
</feature>
<keyword evidence="8 12" id="KW-0472">Membrane</keyword>
<feature type="transmembrane region" description="Helical" evidence="12">
    <location>
        <begin position="224"/>
        <end position="243"/>
    </location>
</feature>
<dbReference type="PROSITE" id="PS00216">
    <property type="entry name" value="SUGAR_TRANSPORT_1"/>
    <property type="match status" value="1"/>
</dbReference>
<evidence type="ECO:0000256" key="11">
    <source>
        <dbReference type="SAM" id="MobiDB-lite"/>
    </source>
</evidence>
<evidence type="ECO:0000256" key="7">
    <source>
        <dbReference type="ARBA" id="ARBA00022989"/>
    </source>
</evidence>
<evidence type="ECO:0000256" key="6">
    <source>
        <dbReference type="ARBA" id="ARBA00022847"/>
    </source>
</evidence>
<name>A0A5D0UFU2_9ACTN</name>
<organism evidence="14 15">
    <name type="scientific">Actinomadura syzygii</name>
    <dbReference type="NCBI Taxonomy" id="1427538"/>
    <lineage>
        <taxon>Bacteria</taxon>
        <taxon>Bacillati</taxon>
        <taxon>Actinomycetota</taxon>
        <taxon>Actinomycetes</taxon>
        <taxon>Streptosporangiales</taxon>
        <taxon>Thermomonosporaceae</taxon>
        <taxon>Actinomadura</taxon>
    </lineage>
</organism>
<keyword evidence="5 12" id="KW-0812">Transmembrane</keyword>
<comment type="caution">
    <text evidence="14">The sequence shown here is derived from an EMBL/GenBank/DDBJ whole genome shotgun (WGS) entry which is preliminary data.</text>
</comment>
<comment type="similarity">
    <text evidence="2">Belongs to the major facilitator superfamily. Metabolite:H+ Symporter (MHS) family (TC 2.A.1.6) family.</text>
</comment>
<feature type="transmembrane region" description="Helical" evidence="12">
    <location>
        <begin position="94"/>
        <end position="112"/>
    </location>
</feature>
<feature type="region of interest" description="Disordered" evidence="11">
    <location>
        <begin position="14"/>
        <end position="38"/>
    </location>
</feature>
<dbReference type="GO" id="GO:0015293">
    <property type="term" value="F:symporter activity"/>
    <property type="evidence" value="ECO:0007669"/>
    <property type="project" value="UniProtKB-KW"/>
</dbReference>
<evidence type="ECO:0000256" key="4">
    <source>
        <dbReference type="ARBA" id="ARBA00022475"/>
    </source>
</evidence>
<dbReference type="InterPro" id="IPR005828">
    <property type="entry name" value="MFS_sugar_transport-like"/>
</dbReference>
<proteinExistence type="inferred from homology"/>
<gene>
    <name evidence="14" type="ORF">FXF65_04865</name>
</gene>
<dbReference type="Pfam" id="PF07690">
    <property type="entry name" value="MFS_1"/>
    <property type="match status" value="1"/>
</dbReference>
<keyword evidence="3" id="KW-0813">Transport</keyword>
<comment type="function">
    <text evidence="9">May be a proton symporter involved in the uptake of osmolytes such as proline and glycine betaine.</text>
</comment>
<feature type="transmembrane region" description="Helical" evidence="12">
    <location>
        <begin position="148"/>
        <end position="168"/>
    </location>
</feature>
<evidence type="ECO:0000259" key="13">
    <source>
        <dbReference type="PROSITE" id="PS50850"/>
    </source>
</evidence>
<evidence type="ECO:0000313" key="14">
    <source>
        <dbReference type="EMBL" id="TYC17351.1"/>
    </source>
</evidence>
<feature type="transmembrane region" description="Helical" evidence="12">
    <location>
        <begin position="435"/>
        <end position="454"/>
    </location>
</feature>
<feature type="transmembrane region" description="Helical" evidence="12">
    <location>
        <begin position="62"/>
        <end position="82"/>
    </location>
</feature>